<comment type="caution">
    <text evidence="1">The sequence shown here is derived from an EMBL/GenBank/DDBJ whole genome shotgun (WGS) entry which is preliminary data.</text>
</comment>
<organism evidence="1 2">
    <name type="scientific">Microbulbifer aestuariivivens</name>
    <dbReference type="NCBI Taxonomy" id="1908308"/>
    <lineage>
        <taxon>Bacteria</taxon>
        <taxon>Pseudomonadati</taxon>
        <taxon>Pseudomonadota</taxon>
        <taxon>Gammaproteobacteria</taxon>
        <taxon>Cellvibrionales</taxon>
        <taxon>Microbulbiferaceae</taxon>
        <taxon>Microbulbifer</taxon>
    </lineage>
</organism>
<reference evidence="1 2" key="1">
    <citation type="submission" date="2024-02" db="EMBL/GenBank/DDBJ databases">
        <title>Microbulbifer aestuariivivens NBRC 112533.</title>
        <authorList>
            <person name="Ichikawa N."/>
            <person name="Katano-Makiyama Y."/>
            <person name="Hidaka K."/>
        </authorList>
    </citation>
    <scope>NUCLEOTIDE SEQUENCE [LARGE SCALE GENOMIC DNA]</scope>
    <source>
        <strain evidence="1 2">NBRC 112533</strain>
    </source>
</reference>
<evidence type="ECO:0008006" key="3">
    <source>
        <dbReference type="Google" id="ProtNLM"/>
    </source>
</evidence>
<dbReference type="RefSeq" id="WP_345548011.1">
    <property type="nucleotide sequence ID" value="NZ_BAABRT010000001.1"/>
</dbReference>
<name>A0ABP9WNK9_9GAMM</name>
<sequence length="99" mass="10865">MKPDSRPTAQGDKKPDTRTAIRQIIAQARETLPFSMPAAELCAGPCGSCSKKLLEYLDGEIVEWEQRLDNGEVPTLGEVNKFGRLCQKIHRAIAANGLI</sequence>
<evidence type="ECO:0000313" key="2">
    <source>
        <dbReference type="Proteomes" id="UP001408594"/>
    </source>
</evidence>
<dbReference type="EMBL" id="BAABRT010000001">
    <property type="protein sequence ID" value="GAA5523676.1"/>
    <property type="molecule type" value="Genomic_DNA"/>
</dbReference>
<protein>
    <recommendedName>
        <fullName evidence="3">(2Fe-2S)-binding protein</fullName>
    </recommendedName>
</protein>
<proteinExistence type="predicted"/>
<accession>A0ABP9WNK9</accession>
<evidence type="ECO:0000313" key="1">
    <source>
        <dbReference type="EMBL" id="GAA5523676.1"/>
    </source>
</evidence>
<gene>
    <name evidence="1" type="ORF">Maes01_00225</name>
</gene>
<keyword evidence="2" id="KW-1185">Reference proteome</keyword>
<dbReference type="Proteomes" id="UP001408594">
    <property type="component" value="Unassembled WGS sequence"/>
</dbReference>